<organism evidence="2 3">
    <name type="scientific">Escherichia coli</name>
    <dbReference type="NCBI Taxonomy" id="562"/>
    <lineage>
        <taxon>Bacteria</taxon>
        <taxon>Pseudomonadati</taxon>
        <taxon>Pseudomonadota</taxon>
        <taxon>Gammaproteobacteria</taxon>
        <taxon>Enterobacterales</taxon>
        <taxon>Enterobacteriaceae</taxon>
        <taxon>Escherichia</taxon>
    </lineage>
</organism>
<evidence type="ECO:0000313" key="3">
    <source>
        <dbReference type="Proteomes" id="UP000532204"/>
    </source>
</evidence>
<accession>A0A1M2EZS5</accession>
<comment type="caution">
    <text evidence="2">The sequence shown here is derived from an EMBL/GenBank/DDBJ whole genome shotgun (WGS) entry which is preliminary data.</text>
</comment>
<feature type="chain" id="PRO_5041121294" description="Secreted protein" evidence="1">
    <location>
        <begin position="22"/>
        <end position="160"/>
    </location>
</feature>
<dbReference type="RefSeq" id="WP_073267980.1">
    <property type="nucleotide sequence ID" value="NZ_CP158308.1"/>
</dbReference>
<dbReference type="AlphaFoldDB" id="A0A1M2EZS5"/>
<protein>
    <recommendedName>
        <fullName evidence="4">Secreted protein</fullName>
    </recommendedName>
</protein>
<reference evidence="2 3" key="1">
    <citation type="submission" date="2019-05" db="EMBL/GenBank/DDBJ databases">
        <authorList>
            <consortium name="NARMS: The National Antimicrobial Resistance Monitoring System"/>
        </authorList>
    </citation>
    <scope>NUCLEOTIDE SEQUENCE [LARGE SCALE GENOMIC DNA]</scope>
    <source>
        <strain evidence="2 3">CVM N18EC122</strain>
    </source>
</reference>
<sequence length="160" mass="18056">MNIKNIFLFLFFSLLAGNAFAAATVMGYCELKNGKTLSVWAGDNGSYNYTLYGKSGTTELQLKEGLFGVRAFHYYHSIRDGVGAFKYLRFNKGEYDYVVMSYEDGRSPYFDGVIVFRNGNRIARLECAHPFTGAFSVEELDAGHNQDSEDMAEYIMSNFT</sequence>
<evidence type="ECO:0008006" key="4">
    <source>
        <dbReference type="Google" id="ProtNLM"/>
    </source>
</evidence>
<dbReference type="Proteomes" id="UP000532204">
    <property type="component" value="Unassembled WGS sequence"/>
</dbReference>
<feature type="signal peptide" evidence="1">
    <location>
        <begin position="1"/>
        <end position="21"/>
    </location>
</feature>
<evidence type="ECO:0000313" key="2">
    <source>
        <dbReference type="EMBL" id="EFC9748451.1"/>
    </source>
</evidence>
<proteinExistence type="predicted"/>
<dbReference type="EMBL" id="AASEBA010000005">
    <property type="protein sequence ID" value="EFC9748451.1"/>
    <property type="molecule type" value="Genomic_DNA"/>
</dbReference>
<name>A0A1M2EZS5_ECOLX</name>
<keyword evidence="1" id="KW-0732">Signal</keyword>
<evidence type="ECO:0000256" key="1">
    <source>
        <dbReference type="SAM" id="SignalP"/>
    </source>
</evidence>
<gene>
    <name evidence="2" type="ORF">E6D34_03960</name>
</gene>